<protein>
    <submittedName>
        <fullName evidence="2">Uncharacterized protein</fullName>
    </submittedName>
</protein>
<feature type="region of interest" description="Disordered" evidence="1">
    <location>
        <begin position="63"/>
        <end position="90"/>
    </location>
</feature>
<comment type="caution">
    <text evidence="2">The sequence shown here is derived from an EMBL/GenBank/DDBJ whole genome shotgun (WGS) entry which is preliminary data.</text>
</comment>
<accession>A0A1G2IPR4</accession>
<dbReference type="AlphaFoldDB" id="A0A1G2IPR4"/>
<sequence>MTTETDEQQVKEFLKRAEVRTMKKDLQKLREFDALKERDKIANVKTIEEQQIDAAKKDAEAKQKIQQDIEKQKREGILSKNTEKEREAEKDLKKYANESEKQQIFLLEAQRIDLENQVKLVESEKEPQLILQKNKILSEITVQKIKLKNIVETEKKFEDEQNYIEEKEGSSNIPSEKKSLEERRSEIENQRQEVEKKRWQIEKDLAELTAMVKNIDQSFEAVSTEKNGLHEKIKGIDGSLRAIYSTVMSAEEEKRRGQQSAQKISAEETAKAHAKMNESVQREQWSGIPAPVKNRTFLKEAPDGFKERLEKSAESEEEQRKKFIQTIDEQIKT</sequence>
<feature type="region of interest" description="Disordered" evidence="1">
    <location>
        <begin position="251"/>
        <end position="333"/>
    </location>
</feature>
<dbReference type="EMBL" id="MHPE01000028">
    <property type="protein sequence ID" value="OGZ76683.1"/>
    <property type="molecule type" value="Genomic_DNA"/>
</dbReference>
<feature type="region of interest" description="Disordered" evidence="1">
    <location>
        <begin position="159"/>
        <end position="193"/>
    </location>
</feature>
<feature type="compositionally biased region" description="Basic and acidic residues" evidence="1">
    <location>
        <begin position="297"/>
        <end position="321"/>
    </location>
</feature>
<gene>
    <name evidence="2" type="ORF">A3G45_00165</name>
</gene>
<name>A0A1G2IPR4_9BACT</name>
<evidence type="ECO:0000313" key="2">
    <source>
        <dbReference type="EMBL" id="OGZ76683.1"/>
    </source>
</evidence>
<organism evidence="2 3">
    <name type="scientific">Candidatus Staskawiczbacteria bacterium RIFCSPLOWO2_12_FULL_37_15</name>
    <dbReference type="NCBI Taxonomy" id="1802218"/>
    <lineage>
        <taxon>Bacteria</taxon>
        <taxon>Candidatus Staskawicziibacteriota</taxon>
    </lineage>
</organism>
<reference evidence="2 3" key="1">
    <citation type="journal article" date="2016" name="Nat. Commun.">
        <title>Thousands of microbial genomes shed light on interconnected biogeochemical processes in an aquifer system.</title>
        <authorList>
            <person name="Anantharaman K."/>
            <person name="Brown C.T."/>
            <person name="Hug L.A."/>
            <person name="Sharon I."/>
            <person name="Castelle C.J."/>
            <person name="Probst A.J."/>
            <person name="Thomas B.C."/>
            <person name="Singh A."/>
            <person name="Wilkins M.J."/>
            <person name="Karaoz U."/>
            <person name="Brodie E.L."/>
            <person name="Williams K.H."/>
            <person name="Hubbard S.S."/>
            <person name="Banfield J.F."/>
        </authorList>
    </citation>
    <scope>NUCLEOTIDE SEQUENCE [LARGE SCALE GENOMIC DNA]</scope>
</reference>
<dbReference type="Proteomes" id="UP000178632">
    <property type="component" value="Unassembled WGS sequence"/>
</dbReference>
<evidence type="ECO:0000256" key="1">
    <source>
        <dbReference type="SAM" id="MobiDB-lite"/>
    </source>
</evidence>
<evidence type="ECO:0000313" key="3">
    <source>
        <dbReference type="Proteomes" id="UP000178632"/>
    </source>
</evidence>
<proteinExistence type="predicted"/>